<organism evidence="1 2">
    <name type="scientific">Leucogyrophana mollusca</name>
    <dbReference type="NCBI Taxonomy" id="85980"/>
    <lineage>
        <taxon>Eukaryota</taxon>
        <taxon>Fungi</taxon>
        <taxon>Dikarya</taxon>
        <taxon>Basidiomycota</taxon>
        <taxon>Agaricomycotina</taxon>
        <taxon>Agaricomycetes</taxon>
        <taxon>Agaricomycetidae</taxon>
        <taxon>Boletales</taxon>
        <taxon>Boletales incertae sedis</taxon>
        <taxon>Leucogyrophana</taxon>
    </lineage>
</organism>
<accession>A0ACB8AWH3</accession>
<reference evidence="1" key="1">
    <citation type="journal article" date="2021" name="New Phytol.">
        <title>Evolutionary innovations through gain and loss of genes in the ectomycorrhizal Boletales.</title>
        <authorList>
            <person name="Wu G."/>
            <person name="Miyauchi S."/>
            <person name="Morin E."/>
            <person name="Kuo A."/>
            <person name="Drula E."/>
            <person name="Varga T."/>
            <person name="Kohler A."/>
            <person name="Feng B."/>
            <person name="Cao Y."/>
            <person name="Lipzen A."/>
            <person name="Daum C."/>
            <person name="Hundley H."/>
            <person name="Pangilinan J."/>
            <person name="Johnson J."/>
            <person name="Barry K."/>
            <person name="LaButti K."/>
            <person name="Ng V."/>
            <person name="Ahrendt S."/>
            <person name="Min B."/>
            <person name="Choi I.G."/>
            <person name="Park H."/>
            <person name="Plett J.M."/>
            <person name="Magnuson J."/>
            <person name="Spatafora J.W."/>
            <person name="Nagy L.G."/>
            <person name="Henrissat B."/>
            <person name="Grigoriev I.V."/>
            <person name="Yang Z.L."/>
            <person name="Xu J."/>
            <person name="Martin F.M."/>
        </authorList>
    </citation>
    <scope>NUCLEOTIDE SEQUENCE</scope>
    <source>
        <strain evidence="1">KUC20120723A-06</strain>
    </source>
</reference>
<proteinExistence type="predicted"/>
<sequence>MASQLSDIVFTTAMQAILLLRAHALCNRSRKVLVFLLVSFVCEIIVIVVVIVKGINRIATGWLVTYAVRIGSVVDADSTQGSVLSLWQTIYRAVELAFDILLLVVALFGSVKHALEVGGWSVSPLVKAMAEDQIVYFVWYAAWQGTSLPTTSSADAGYPLLAALNILFGAFAIIAGPHMVISLRVRDLKTRESTLQTQLSTIQFNPREPIHSSGSRREVDSEG</sequence>
<name>A0ACB8AWH3_9AGAM</name>
<dbReference type="EMBL" id="MU266903">
    <property type="protein sequence ID" value="KAH7917901.1"/>
    <property type="molecule type" value="Genomic_DNA"/>
</dbReference>
<evidence type="ECO:0000313" key="1">
    <source>
        <dbReference type="EMBL" id="KAH7917901.1"/>
    </source>
</evidence>
<evidence type="ECO:0000313" key="2">
    <source>
        <dbReference type="Proteomes" id="UP000790709"/>
    </source>
</evidence>
<comment type="caution">
    <text evidence="1">The sequence shown here is derived from an EMBL/GenBank/DDBJ whole genome shotgun (WGS) entry which is preliminary data.</text>
</comment>
<keyword evidence="2" id="KW-1185">Reference proteome</keyword>
<dbReference type="Proteomes" id="UP000790709">
    <property type="component" value="Unassembled WGS sequence"/>
</dbReference>
<protein>
    <submittedName>
        <fullName evidence="1">Uncharacterized protein</fullName>
    </submittedName>
</protein>
<gene>
    <name evidence="1" type="ORF">BV22DRAFT_1135021</name>
</gene>